<dbReference type="InterPro" id="IPR002110">
    <property type="entry name" value="Ankyrin_rpt"/>
</dbReference>
<feature type="compositionally biased region" description="Basic and acidic residues" evidence="4">
    <location>
        <begin position="1"/>
        <end position="16"/>
    </location>
</feature>
<dbReference type="InterPro" id="IPR051165">
    <property type="entry name" value="Multifunctional_ANK_Repeat"/>
</dbReference>
<name>A0A3B0NBS1_THEAN</name>
<proteinExistence type="predicted"/>
<feature type="compositionally biased region" description="Polar residues" evidence="4">
    <location>
        <begin position="151"/>
        <end position="163"/>
    </location>
</feature>
<evidence type="ECO:0000259" key="5">
    <source>
        <dbReference type="Pfam" id="PF10258"/>
    </source>
</evidence>
<dbReference type="EMBL" id="UIVS01000003">
    <property type="protein sequence ID" value="SVP92526.1"/>
    <property type="molecule type" value="Genomic_DNA"/>
</dbReference>
<dbReference type="PROSITE" id="PS50297">
    <property type="entry name" value="ANK_REP_REGION"/>
    <property type="match status" value="4"/>
</dbReference>
<feature type="region of interest" description="Disordered" evidence="4">
    <location>
        <begin position="1"/>
        <end position="34"/>
    </location>
</feature>
<feature type="repeat" description="ANK" evidence="3">
    <location>
        <begin position="343"/>
        <end position="375"/>
    </location>
</feature>
<dbReference type="Gene3D" id="1.25.40.20">
    <property type="entry name" value="Ankyrin repeat-containing domain"/>
    <property type="match status" value="2"/>
</dbReference>
<dbReference type="Pfam" id="PF10258">
    <property type="entry name" value="PHAX_RNA-bd"/>
    <property type="match status" value="1"/>
</dbReference>
<keyword evidence="1" id="KW-0677">Repeat</keyword>
<keyword evidence="2 3" id="KW-0040">ANK repeat</keyword>
<feature type="repeat" description="ANK" evidence="3">
    <location>
        <begin position="419"/>
        <end position="451"/>
    </location>
</feature>
<evidence type="ECO:0000256" key="2">
    <source>
        <dbReference type="ARBA" id="ARBA00023043"/>
    </source>
</evidence>
<feature type="compositionally biased region" description="Polar residues" evidence="4">
    <location>
        <begin position="17"/>
        <end position="34"/>
    </location>
</feature>
<dbReference type="AlphaFoldDB" id="A0A3B0NBS1"/>
<dbReference type="InterPro" id="IPR038092">
    <property type="entry name" value="PHAX_RNA-binding_sf"/>
</dbReference>
<sequence>MTEKSHRQSRKRDPEWTSHQPNKPSGVSSQPSNTFNFTEMFKSLQTSQDDKNVQVFEDQKLMSEIGKIFFTSMMQFSSIMNSRSSSNKNFPENNFKNKGKFASQNNNADFNGSGNGNHNSGDTVDKDVSFTSQYRKTKNKKSKLRQGGSVSGTNSSISQNTVNKDGVVDSCRTKSESNDSQHSQKCISKGKGSASTNTSKYKVKQNHDTKNENDAKEGDYTISTQRDQTEVNLSDFQDPTPSNEDEEKQKLNLNIYRFINNCVSVNRYSTSDTVMQNSTVEDNIYNFQTLNNVTNNNTDYSNSDVDILSNTATEDVLLMRCFGGDLDSVMKLKDCDLEFVDQVGRSAIHYAASSGNLDLVKYLVSNGVYIDKKDVKGWTPLFIAVVKNHVEIVDLLLNYGADLSLTLRHRCAPTRLTDAHSQAIHFAAIKSNREITELLLKRGVDINEKDSQGITPLSYACYRANLEYVSFLLEQDANPKIQDVNGRTSFHSIALGGSLELAKIMHQKVGIHDTQDRWSLTPSKLAEIRGFKPLSEYLKKAGNETARFLGLPQTTNSDPDDSEDSMYQLLSSTIASALNEPNSDQIYRCLMRLGPDVVKTLFELTLKVEKSGGVTTSDGKRPKTPGGVFFTLLKQMHLNNYITKEDYDYIRAAEKERLKSVNNNNTVSANNKNYKTKSVNMNNTFNKVNNNRVNNTGLNRVNRVKKKDKKLRPVD</sequence>
<dbReference type="PANTHER" id="PTHR24123">
    <property type="entry name" value="ANKYRIN REPEAT-CONTAINING"/>
    <property type="match status" value="1"/>
</dbReference>
<dbReference type="SMART" id="SM00248">
    <property type="entry name" value="ANK"/>
    <property type="match status" value="5"/>
</dbReference>
<reference evidence="6" key="1">
    <citation type="submission" date="2018-07" db="EMBL/GenBank/DDBJ databases">
        <authorList>
            <person name="Quirk P.G."/>
            <person name="Krulwich T.A."/>
        </authorList>
    </citation>
    <scope>NUCLEOTIDE SEQUENCE</scope>
    <source>
        <strain evidence="6">Anand</strain>
    </source>
</reference>
<feature type="compositionally biased region" description="Polar residues" evidence="4">
    <location>
        <begin position="221"/>
        <end position="242"/>
    </location>
</feature>
<dbReference type="Gene3D" id="1.10.10.1440">
    <property type="entry name" value="PHAX RNA-binding domain"/>
    <property type="match status" value="1"/>
</dbReference>
<evidence type="ECO:0000256" key="3">
    <source>
        <dbReference type="PROSITE-ProRule" id="PRU00023"/>
    </source>
</evidence>
<dbReference type="EMBL" id="UIVT01000003">
    <property type="protein sequence ID" value="SVP93330.1"/>
    <property type="molecule type" value="Genomic_DNA"/>
</dbReference>
<organism evidence="6">
    <name type="scientific">Theileria annulata</name>
    <dbReference type="NCBI Taxonomy" id="5874"/>
    <lineage>
        <taxon>Eukaryota</taxon>
        <taxon>Sar</taxon>
        <taxon>Alveolata</taxon>
        <taxon>Apicomplexa</taxon>
        <taxon>Aconoidasida</taxon>
        <taxon>Piroplasmida</taxon>
        <taxon>Theileriidae</taxon>
        <taxon>Theileria</taxon>
    </lineage>
</organism>
<dbReference type="PROSITE" id="PS50088">
    <property type="entry name" value="ANK_REPEAT"/>
    <property type="match status" value="4"/>
</dbReference>
<evidence type="ECO:0000256" key="4">
    <source>
        <dbReference type="SAM" id="MobiDB-lite"/>
    </source>
</evidence>
<feature type="compositionally biased region" description="Basic residues" evidence="4">
    <location>
        <begin position="135"/>
        <end position="144"/>
    </location>
</feature>
<feature type="region of interest" description="Disordered" evidence="4">
    <location>
        <begin position="82"/>
        <end position="247"/>
    </location>
</feature>
<dbReference type="PRINTS" id="PR01415">
    <property type="entry name" value="ANKYRIN"/>
</dbReference>
<feature type="compositionally biased region" description="Low complexity" evidence="4">
    <location>
        <begin position="82"/>
        <end position="96"/>
    </location>
</feature>
<evidence type="ECO:0000313" key="6">
    <source>
        <dbReference type="EMBL" id="SVP92526.1"/>
    </source>
</evidence>
<feature type="domain" description="Phosphorylated adapter RNA export protein RNA-binding" evidence="5">
    <location>
        <begin position="572"/>
        <end position="656"/>
    </location>
</feature>
<dbReference type="PANTHER" id="PTHR24123:SF33">
    <property type="entry name" value="PROTEIN HOS4"/>
    <property type="match status" value="1"/>
</dbReference>
<dbReference type="Pfam" id="PF12796">
    <property type="entry name" value="Ank_2"/>
    <property type="match status" value="2"/>
</dbReference>
<feature type="repeat" description="ANK" evidence="3">
    <location>
        <begin position="376"/>
        <end position="408"/>
    </location>
</feature>
<feature type="repeat" description="ANK" evidence="3">
    <location>
        <begin position="452"/>
        <end position="484"/>
    </location>
</feature>
<accession>A0A3B0NBS1</accession>
<dbReference type="InterPro" id="IPR019385">
    <property type="entry name" value="PHAX_RNA-binding_domain"/>
</dbReference>
<evidence type="ECO:0000313" key="7">
    <source>
        <dbReference type="EMBL" id="SVP93330.1"/>
    </source>
</evidence>
<gene>
    <name evidence="7" type="ORF">TAT_000232100</name>
    <name evidence="6" type="ORF">TAV_000232200</name>
</gene>
<dbReference type="VEuPathDB" id="PiroplasmaDB:TA05515"/>
<protein>
    <submittedName>
        <fullName evidence="6">Ankyrin-repeat protein, putative</fullName>
    </submittedName>
</protein>
<evidence type="ECO:0000256" key="1">
    <source>
        <dbReference type="ARBA" id="ARBA00022737"/>
    </source>
</evidence>
<feature type="compositionally biased region" description="Basic and acidic residues" evidence="4">
    <location>
        <begin position="205"/>
        <end position="219"/>
    </location>
</feature>
<dbReference type="SUPFAM" id="SSF48403">
    <property type="entry name" value="Ankyrin repeat"/>
    <property type="match status" value="1"/>
</dbReference>
<dbReference type="InterPro" id="IPR036770">
    <property type="entry name" value="Ankyrin_rpt-contain_sf"/>
</dbReference>